<accession>A0A517L3J4</accession>
<name>A0A517L3J4_9PEZI</name>
<proteinExistence type="inferred from homology"/>
<dbReference type="PANTHER" id="PTHR42877">
    <property type="entry name" value="L-ORNITHINE N(5)-MONOOXYGENASE-RELATED"/>
    <property type="match status" value="1"/>
</dbReference>
<evidence type="ECO:0000256" key="2">
    <source>
        <dbReference type="ARBA" id="ARBA00022630"/>
    </source>
</evidence>
<dbReference type="Pfam" id="PF00743">
    <property type="entry name" value="FMO-like"/>
    <property type="match status" value="1"/>
</dbReference>
<dbReference type="InterPro" id="IPR036188">
    <property type="entry name" value="FAD/NAD-bd_sf"/>
</dbReference>
<dbReference type="EMBL" id="CP042188">
    <property type="protein sequence ID" value="QDS70196.1"/>
    <property type="molecule type" value="Genomic_DNA"/>
</dbReference>
<dbReference type="Gene3D" id="3.50.50.60">
    <property type="entry name" value="FAD/NAD(P)-binding domain"/>
    <property type="match status" value="2"/>
</dbReference>
<gene>
    <name evidence="5" type="ORF">FKW77_006573</name>
</gene>
<dbReference type="AlphaFoldDB" id="A0A517L3J4"/>
<keyword evidence="3" id="KW-0274">FAD</keyword>
<protein>
    <submittedName>
        <fullName evidence="5">Uncharacterized protein</fullName>
    </submittedName>
</protein>
<evidence type="ECO:0000313" key="6">
    <source>
        <dbReference type="Proteomes" id="UP000316270"/>
    </source>
</evidence>
<organism evidence="5 6">
    <name type="scientific">Venturia effusa</name>
    <dbReference type="NCBI Taxonomy" id="50376"/>
    <lineage>
        <taxon>Eukaryota</taxon>
        <taxon>Fungi</taxon>
        <taxon>Dikarya</taxon>
        <taxon>Ascomycota</taxon>
        <taxon>Pezizomycotina</taxon>
        <taxon>Dothideomycetes</taxon>
        <taxon>Pleosporomycetidae</taxon>
        <taxon>Venturiales</taxon>
        <taxon>Venturiaceae</taxon>
        <taxon>Venturia</taxon>
    </lineage>
</organism>
<comment type="similarity">
    <text evidence="1">Belongs to the FAD-binding monooxygenase family.</text>
</comment>
<evidence type="ECO:0000256" key="1">
    <source>
        <dbReference type="ARBA" id="ARBA00010139"/>
    </source>
</evidence>
<dbReference type="SUPFAM" id="SSF51905">
    <property type="entry name" value="FAD/NAD(P)-binding domain"/>
    <property type="match status" value="2"/>
</dbReference>
<dbReference type="GO" id="GO:0004499">
    <property type="term" value="F:N,N-dimethylaniline monooxygenase activity"/>
    <property type="evidence" value="ECO:0007669"/>
    <property type="project" value="InterPro"/>
</dbReference>
<keyword evidence="4" id="KW-0560">Oxidoreductase</keyword>
<dbReference type="GO" id="GO:0050660">
    <property type="term" value="F:flavin adenine dinucleotide binding"/>
    <property type="evidence" value="ECO:0007669"/>
    <property type="project" value="InterPro"/>
</dbReference>
<dbReference type="Proteomes" id="UP000316270">
    <property type="component" value="Chromosome 4"/>
</dbReference>
<dbReference type="PANTHER" id="PTHR42877:SF4">
    <property type="entry name" value="FAD_NAD(P)-BINDING DOMAIN-CONTAINING PROTEIN-RELATED"/>
    <property type="match status" value="1"/>
</dbReference>
<keyword evidence="6" id="KW-1185">Reference proteome</keyword>
<dbReference type="InterPro" id="IPR020946">
    <property type="entry name" value="Flavin_mOase-like"/>
</dbReference>
<sequence length="542" mass="61199">MESKTVWQSSHGESPTTVIIGAGISGVCIAIDLLRRDKASKFAIIEKGNQIGGTWNDNQYPGCCCDVWSHLYSLSFEPNPEWTREYPGQEEIHQYLKKVCHKWGLYNYIRFNTQVEEARWQEESKEWFTSVKVTGGKAAEFGETYTIKSSYLVSAVGQLNTPRWPDIPGKDEFKGTVMHSARWNWNKPVAGLKVGIIGNGATAAQIIPEIAKTVQKLTVFQRTPNWVVPRADQMISATRRTVYRHIPYIRKRYRASLMDFRESFYDAAVVEHSDMNEEMRRQCMNMMLAQLVDKPQLVPALTPDYPPGCKRIIISDDYYPAINRPNVELETGAIERITADGIIVDGKDIALDVLVFATGFQTLDFMYPIKVFGENGKSLHDIWPHGAQAYLGITVESLPNFSMMYGPNTNLGHNSIILMIEAQSRYTTTMISKITAALSQGQTLKITPSPTVLSKYNEEIQARLAKSTFASDNCRSWYKNSEGKITNNWCGSVVEYQQRVSQINWDDYVVEGSGKEMLAEGEQTKIGRVVEESLGYAEKPAR</sequence>
<dbReference type="InterPro" id="IPR051209">
    <property type="entry name" value="FAD-bind_Monooxygenase_sf"/>
</dbReference>
<reference evidence="5 6" key="1">
    <citation type="submission" date="2019-07" db="EMBL/GenBank/DDBJ databases">
        <title>Finished genome of Venturia effusa.</title>
        <authorList>
            <person name="Young C.A."/>
            <person name="Cox M.P."/>
            <person name="Ganley A.R.D."/>
            <person name="David W.J."/>
        </authorList>
    </citation>
    <scope>NUCLEOTIDE SEQUENCE [LARGE SCALE GENOMIC DNA]</scope>
    <source>
        <strain evidence="6">albino</strain>
    </source>
</reference>
<evidence type="ECO:0000313" key="5">
    <source>
        <dbReference type="EMBL" id="QDS70196.1"/>
    </source>
</evidence>
<dbReference type="STRING" id="50376.A0A517L3J4"/>
<keyword evidence="2" id="KW-0285">Flavoprotein</keyword>
<evidence type="ECO:0000256" key="4">
    <source>
        <dbReference type="ARBA" id="ARBA00023002"/>
    </source>
</evidence>
<dbReference type="GO" id="GO:0050661">
    <property type="term" value="F:NADP binding"/>
    <property type="evidence" value="ECO:0007669"/>
    <property type="project" value="InterPro"/>
</dbReference>
<evidence type="ECO:0000256" key="3">
    <source>
        <dbReference type="ARBA" id="ARBA00022827"/>
    </source>
</evidence>
<dbReference type="OrthoDB" id="74360at2759"/>